<name>A0A9P7YTS1_9HELO</name>
<proteinExistence type="predicted"/>
<dbReference type="PROSITE" id="PS51194">
    <property type="entry name" value="HELICASE_CTER"/>
    <property type="match status" value="1"/>
</dbReference>
<keyword evidence="3" id="KW-1185">Reference proteome</keyword>
<dbReference type="AlphaFoldDB" id="A0A9P7YTS1"/>
<dbReference type="SUPFAM" id="SSF52540">
    <property type="entry name" value="P-loop containing nucleoside triphosphate hydrolases"/>
    <property type="match status" value="1"/>
</dbReference>
<dbReference type="SMART" id="SM00490">
    <property type="entry name" value="HELICc"/>
    <property type="match status" value="1"/>
</dbReference>
<dbReference type="Proteomes" id="UP000887226">
    <property type="component" value="Unassembled WGS sequence"/>
</dbReference>
<dbReference type="Pfam" id="PF00271">
    <property type="entry name" value="Helicase_C"/>
    <property type="match status" value="1"/>
</dbReference>
<protein>
    <recommendedName>
        <fullName evidence="1">Helicase C-terminal domain-containing protein</fullName>
    </recommendedName>
</protein>
<evidence type="ECO:0000313" key="3">
    <source>
        <dbReference type="Proteomes" id="UP000887226"/>
    </source>
</evidence>
<feature type="domain" description="Helicase C-terminal" evidence="1">
    <location>
        <begin position="1"/>
        <end position="123"/>
    </location>
</feature>
<dbReference type="OrthoDB" id="3497689at2759"/>
<accession>A0A9P7YTS1</accession>
<dbReference type="InterPro" id="IPR001650">
    <property type="entry name" value="Helicase_C-like"/>
</dbReference>
<reference evidence="2" key="1">
    <citation type="journal article" date="2021" name="IMA Fungus">
        <title>Genomic characterization of three marine fungi, including Emericellopsis atlantica sp. nov. with signatures of a generalist lifestyle and marine biomass degradation.</title>
        <authorList>
            <person name="Hagestad O.C."/>
            <person name="Hou L."/>
            <person name="Andersen J.H."/>
            <person name="Hansen E.H."/>
            <person name="Altermark B."/>
            <person name="Li C."/>
            <person name="Kuhnert E."/>
            <person name="Cox R.J."/>
            <person name="Crous P.W."/>
            <person name="Spatafora J.W."/>
            <person name="Lail K."/>
            <person name="Amirebrahimi M."/>
            <person name="Lipzen A."/>
            <person name="Pangilinan J."/>
            <person name="Andreopoulos W."/>
            <person name="Hayes R.D."/>
            <person name="Ng V."/>
            <person name="Grigoriev I.V."/>
            <person name="Jackson S.A."/>
            <person name="Sutton T.D.S."/>
            <person name="Dobson A.D.W."/>
            <person name="Rama T."/>
        </authorList>
    </citation>
    <scope>NUCLEOTIDE SEQUENCE</scope>
    <source>
        <strain evidence="2">TRa3180A</strain>
    </source>
</reference>
<dbReference type="Gene3D" id="3.40.50.300">
    <property type="entry name" value="P-loop containing nucleotide triphosphate hydrolases"/>
    <property type="match status" value="1"/>
</dbReference>
<dbReference type="EMBL" id="MU254838">
    <property type="protein sequence ID" value="KAG9239843.1"/>
    <property type="molecule type" value="Genomic_DNA"/>
</dbReference>
<comment type="caution">
    <text evidence="2">The sequence shown here is derived from an EMBL/GenBank/DDBJ whole genome shotgun (WGS) entry which is preliminary data.</text>
</comment>
<evidence type="ECO:0000259" key="1">
    <source>
        <dbReference type="PROSITE" id="PS51194"/>
    </source>
</evidence>
<dbReference type="InterPro" id="IPR027417">
    <property type="entry name" value="P-loop_NTPase"/>
</dbReference>
<organism evidence="2 3">
    <name type="scientific">Calycina marina</name>
    <dbReference type="NCBI Taxonomy" id="1763456"/>
    <lineage>
        <taxon>Eukaryota</taxon>
        <taxon>Fungi</taxon>
        <taxon>Dikarya</taxon>
        <taxon>Ascomycota</taxon>
        <taxon>Pezizomycotina</taxon>
        <taxon>Leotiomycetes</taxon>
        <taxon>Helotiales</taxon>
        <taxon>Pezizellaceae</taxon>
        <taxon>Calycina</taxon>
    </lineage>
</organism>
<evidence type="ECO:0000313" key="2">
    <source>
        <dbReference type="EMBL" id="KAG9239843.1"/>
    </source>
</evidence>
<gene>
    <name evidence="2" type="ORF">BJ878DRAFT_546965</name>
</gene>
<sequence length="123" mass="13718">MSLWTPDVIFKNEQNVWVGGCRNCQLALSETATADRLSIQVYHSHTTVNDKNAIYEKFSKPDSKIRIIVATESMGTGVDLCDVKRVVQYGFPLDRLLSVLIQQFSRAARMAAIKGEAILVVES</sequence>